<dbReference type="InterPro" id="IPR011335">
    <property type="entry name" value="Restrct_endonuc-II-like"/>
</dbReference>
<feature type="region of interest" description="Disordered" evidence="1">
    <location>
        <begin position="111"/>
        <end position="130"/>
    </location>
</feature>
<dbReference type="REBASE" id="171938">
    <property type="entry name" value="MmuBur1MrrP"/>
</dbReference>
<keyword evidence="5" id="KW-1185">Reference proteome</keyword>
<accession>A0A1E3GW17</accession>
<dbReference type="GO" id="GO:0003677">
    <property type="term" value="F:DNA binding"/>
    <property type="evidence" value="ECO:0007669"/>
    <property type="project" value="InterPro"/>
</dbReference>
<dbReference type="PANTHER" id="PTHR30015">
    <property type="entry name" value="MRR RESTRICTION SYSTEM PROTEIN"/>
    <property type="match status" value="1"/>
</dbReference>
<dbReference type="Pfam" id="PF14338">
    <property type="entry name" value="Mrr_N"/>
    <property type="match status" value="1"/>
</dbReference>
<dbReference type="STRING" id="291169.A9E74_00582"/>
<feature type="domain" description="Restriction system protein Mrr-like N-terminal" evidence="3">
    <location>
        <begin position="6"/>
        <end position="91"/>
    </location>
</feature>
<feature type="compositionally biased region" description="Basic and acidic residues" evidence="1">
    <location>
        <begin position="115"/>
        <end position="125"/>
    </location>
</feature>
<evidence type="ECO:0000256" key="1">
    <source>
        <dbReference type="SAM" id="MobiDB-lite"/>
    </source>
</evidence>
<dbReference type="RefSeq" id="WP_069295130.1">
    <property type="nucleotide sequence ID" value="NZ_MCRI01000003.1"/>
</dbReference>
<dbReference type="InterPro" id="IPR025745">
    <property type="entry name" value="Mrr-like_N_dom"/>
</dbReference>
<dbReference type="Gene3D" id="3.40.1350.10">
    <property type="match status" value="1"/>
</dbReference>
<dbReference type="InterPro" id="IPR052906">
    <property type="entry name" value="Type_IV_Methyl-Rstrct_Enzyme"/>
</dbReference>
<gene>
    <name evidence="4" type="primary">mrr</name>
    <name evidence="4" type="ORF">A9E74_00582</name>
</gene>
<feature type="domain" description="Restriction endonuclease type IV Mrr" evidence="2">
    <location>
        <begin position="158"/>
        <end position="278"/>
    </location>
</feature>
<dbReference type="Proteomes" id="UP000094379">
    <property type="component" value="Unassembled WGS sequence"/>
</dbReference>
<evidence type="ECO:0000259" key="3">
    <source>
        <dbReference type="Pfam" id="PF14338"/>
    </source>
</evidence>
<organism evidence="4 5">
    <name type="scientific">Methylophaga muralis</name>
    <dbReference type="NCBI Taxonomy" id="291169"/>
    <lineage>
        <taxon>Bacteria</taxon>
        <taxon>Pseudomonadati</taxon>
        <taxon>Pseudomonadota</taxon>
        <taxon>Gammaproteobacteria</taxon>
        <taxon>Thiotrichales</taxon>
        <taxon>Piscirickettsiaceae</taxon>
        <taxon>Methylophaga</taxon>
    </lineage>
</organism>
<dbReference type="AlphaFoldDB" id="A0A1E3GW17"/>
<evidence type="ECO:0000313" key="5">
    <source>
        <dbReference type="Proteomes" id="UP000094379"/>
    </source>
</evidence>
<dbReference type="PATRIC" id="fig|291169.3.peg.584"/>
<dbReference type="InterPro" id="IPR011856">
    <property type="entry name" value="tRNA_endonuc-like_dom_sf"/>
</dbReference>
<comment type="caution">
    <text evidence="4">The sequence shown here is derived from an EMBL/GenBank/DDBJ whole genome shotgun (WGS) entry which is preliminary data.</text>
</comment>
<dbReference type="Pfam" id="PF04471">
    <property type="entry name" value="Mrr_cat"/>
    <property type="match status" value="1"/>
</dbReference>
<evidence type="ECO:0000259" key="2">
    <source>
        <dbReference type="Pfam" id="PF04471"/>
    </source>
</evidence>
<dbReference type="GO" id="GO:0015666">
    <property type="term" value="F:restriction endodeoxyribonuclease activity"/>
    <property type="evidence" value="ECO:0007669"/>
    <property type="project" value="TreeGrafter"/>
</dbReference>
<dbReference type="InterPro" id="IPR007560">
    <property type="entry name" value="Restrct_endonuc_IV_Mrr"/>
</dbReference>
<name>A0A1E3GW17_9GAMM</name>
<dbReference type="SUPFAM" id="SSF52980">
    <property type="entry name" value="Restriction endonuclease-like"/>
    <property type="match status" value="1"/>
</dbReference>
<proteinExistence type="predicted"/>
<dbReference type="GO" id="GO:0009307">
    <property type="term" value="P:DNA restriction-modification system"/>
    <property type="evidence" value="ECO:0007669"/>
    <property type="project" value="InterPro"/>
</dbReference>
<protein>
    <submittedName>
        <fullName evidence="4">Mrr restriction system protein</fullName>
    </submittedName>
</protein>
<sequence>MPIPDFQTVMLPVIQCLKNGSVIHAKEIRSQIAVDFNLTDEERQELLPSGKQTVINNRIGWAITYMKKAGLIKSAGKAQYQITELGKNILASQPQRIDVKFLKQFESFKTFHQSKPTDKPEDNEPAKPLFDAETPDDILNQAYQVLNKNLAEELIENIKSLTPAAFEQLVIELMVAMGYGGARNDATLQTPLSNDNGIDGIINEDKLGLDTIYLQAKKWEDTVHRPEIDKFIGALTRQGARKGVFITTSEFSQGAKDAARGLNISVVLIDGKTLAKLMIEYDLGVSIQETYHVKTMDSDYFDRF</sequence>
<evidence type="ECO:0000313" key="4">
    <source>
        <dbReference type="EMBL" id="ODN67746.1"/>
    </source>
</evidence>
<dbReference type="EMBL" id="MCRI01000003">
    <property type="protein sequence ID" value="ODN67746.1"/>
    <property type="molecule type" value="Genomic_DNA"/>
</dbReference>
<dbReference type="PANTHER" id="PTHR30015:SF7">
    <property type="entry name" value="TYPE IV METHYL-DIRECTED RESTRICTION ENZYME ECOKMRR"/>
    <property type="match status" value="1"/>
</dbReference>
<reference evidence="4 5" key="1">
    <citation type="submission" date="2016-07" db="EMBL/GenBank/DDBJ databases">
        <title>Draft Genome Sequence of Methylophaga muralis Bur 1.</title>
        <authorList>
            <person name="Vasilenko O.V."/>
            <person name="Doronina N.V."/>
            <person name="Shmareva M.N."/>
            <person name="Tarlachkov S.V."/>
            <person name="Mustakhimov I."/>
            <person name="Trotsenko Y.A."/>
        </authorList>
    </citation>
    <scope>NUCLEOTIDE SEQUENCE [LARGE SCALE GENOMIC DNA]</scope>
    <source>
        <strain evidence="4 5">Bur 1</strain>
    </source>
</reference>